<organism evidence="6">
    <name type="scientific">Brassica napus</name>
    <name type="common">Rape</name>
    <dbReference type="NCBI Taxonomy" id="3708"/>
    <lineage>
        <taxon>Eukaryota</taxon>
        <taxon>Viridiplantae</taxon>
        <taxon>Streptophyta</taxon>
        <taxon>Embryophyta</taxon>
        <taxon>Tracheophyta</taxon>
        <taxon>Spermatophyta</taxon>
        <taxon>Magnoliopsida</taxon>
        <taxon>eudicotyledons</taxon>
        <taxon>Gunneridae</taxon>
        <taxon>Pentapetalae</taxon>
        <taxon>rosids</taxon>
        <taxon>malvids</taxon>
        <taxon>Brassicales</taxon>
        <taxon>Brassicaceae</taxon>
        <taxon>Brassiceae</taxon>
        <taxon>Brassica</taxon>
    </lineage>
</organism>
<sequence length="111" mass="12630">MEATEDRCDSLTLFEHRKNHMNHTENGELFCSAAPAARMAMTRGIHPLVSLNPYQGSWAIKVRVTNKGVLRTYKNARGERCVFNVELTDEEGTEIQATMFNSADRKSYDTF</sequence>
<evidence type="ECO:0000256" key="1">
    <source>
        <dbReference type="ARBA" id="ARBA00005690"/>
    </source>
</evidence>
<dbReference type="InterPro" id="IPR012340">
    <property type="entry name" value="NA-bd_OB-fold"/>
</dbReference>
<keyword evidence="4" id="KW-0862">Zinc</keyword>
<dbReference type="AlphaFoldDB" id="A0A816Y8J6"/>
<evidence type="ECO:0000256" key="3">
    <source>
        <dbReference type="ARBA" id="ARBA00022771"/>
    </source>
</evidence>
<evidence type="ECO:0000256" key="5">
    <source>
        <dbReference type="ARBA" id="ARBA00023125"/>
    </source>
</evidence>
<protein>
    <submittedName>
        <fullName evidence="6">(rape) hypothetical protein</fullName>
    </submittedName>
</protein>
<dbReference type="GO" id="GO:0008270">
    <property type="term" value="F:zinc ion binding"/>
    <property type="evidence" value="ECO:0007669"/>
    <property type="project" value="UniProtKB-KW"/>
</dbReference>
<dbReference type="FunFam" id="2.40.50.140:FF:000041">
    <property type="entry name" value="Replication protein A subunit"/>
    <property type="match status" value="1"/>
</dbReference>
<evidence type="ECO:0000256" key="2">
    <source>
        <dbReference type="ARBA" id="ARBA00022723"/>
    </source>
</evidence>
<dbReference type="GO" id="GO:0003677">
    <property type="term" value="F:DNA binding"/>
    <property type="evidence" value="ECO:0007669"/>
    <property type="project" value="UniProtKB-KW"/>
</dbReference>
<proteinExistence type="inferred from homology"/>
<reference evidence="6" key="1">
    <citation type="submission" date="2021-01" db="EMBL/GenBank/DDBJ databases">
        <authorList>
            <consortium name="Genoscope - CEA"/>
            <person name="William W."/>
        </authorList>
    </citation>
    <scope>NUCLEOTIDE SEQUENCE</scope>
</reference>
<evidence type="ECO:0000256" key="4">
    <source>
        <dbReference type="ARBA" id="ARBA00022833"/>
    </source>
</evidence>
<dbReference type="Proteomes" id="UP001295469">
    <property type="component" value="Chromosome A01"/>
</dbReference>
<accession>A0A816Y8J6</accession>
<gene>
    <name evidence="6" type="ORF">DARMORV10_A01P33820.1</name>
</gene>
<keyword evidence="3" id="KW-0863">Zinc-finger</keyword>
<dbReference type="EMBL" id="HG994355">
    <property type="protein sequence ID" value="CAF2153739.1"/>
    <property type="molecule type" value="Genomic_DNA"/>
</dbReference>
<keyword evidence="5" id="KW-0238">DNA-binding</keyword>
<evidence type="ECO:0000313" key="6">
    <source>
        <dbReference type="EMBL" id="CAF2153739.1"/>
    </source>
</evidence>
<dbReference type="CDD" id="cd04474">
    <property type="entry name" value="RPA1_DBD_A"/>
    <property type="match status" value="1"/>
</dbReference>
<dbReference type="SUPFAM" id="SSF50249">
    <property type="entry name" value="Nucleic acid-binding proteins"/>
    <property type="match status" value="1"/>
</dbReference>
<dbReference type="Gene3D" id="2.40.50.140">
    <property type="entry name" value="Nucleic acid-binding proteins"/>
    <property type="match status" value="1"/>
</dbReference>
<keyword evidence="2" id="KW-0479">Metal-binding</keyword>
<comment type="similarity">
    <text evidence="1">Belongs to the replication factor A protein 1 family.</text>
</comment>
<name>A0A816Y8J6_BRANA</name>